<dbReference type="Gene3D" id="2.30.42.10">
    <property type="match status" value="2"/>
</dbReference>
<evidence type="ECO:0000256" key="10">
    <source>
        <dbReference type="ARBA" id="ARBA00023136"/>
    </source>
</evidence>
<evidence type="ECO:0000313" key="13">
    <source>
        <dbReference type="EMBL" id="GFN45708.1"/>
    </source>
</evidence>
<dbReference type="InterPro" id="IPR008915">
    <property type="entry name" value="Peptidase_M50"/>
</dbReference>
<organism evidence="13 14">
    <name type="scientific">Candidatus Regiella insecticola</name>
    <dbReference type="NCBI Taxonomy" id="138073"/>
    <lineage>
        <taxon>Bacteria</taxon>
        <taxon>Pseudomonadati</taxon>
        <taxon>Pseudomonadota</taxon>
        <taxon>Gammaproteobacteria</taxon>
        <taxon>Enterobacterales</taxon>
        <taxon>Enterobacteriaceae</taxon>
        <taxon>aphid secondary symbionts</taxon>
        <taxon>Candidatus Regiella</taxon>
    </lineage>
</organism>
<evidence type="ECO:0000256" key="4">
    <source>
        <dbReference type="ARBA" id="ARBA00022670"/>
    </source>
</evidence>
<keyword evidence="7 11" id="KW-0862">Zinc</keyword>
<dbReference type="EC" id="3.4.24.-" evidence="11"/>
<dbReference type="GO" id="GO:0016020">
    <property type="term" value="C:membrane"/>
    <property type="evidence" value="ECO:0007669"/>
    <property type="project" value="UniProtKB-SubCell"/>
</dbReference>
<evidence type="ECO:0000256" key="2">
    <source>
        <dbReference type="ARBA" id="ARBA00004141"/>
    </source>
</evidence>
<dbReference type="InterPro" id="IPR004387">
    <property type="entry name" value="Pept_M50_Zn"/>
</dbReference>
<dbReference type="SUPFAM" id="SSF50156">
    <property type="entry name" value="PDZ domain-like"/>
    <property type="match status" value="2"/>
</dbReference>
<keyword evidence="11" id="KW-0479">Metal-binding</keyword>
<evidence type="ECO:0000256" key="6">
    <source>
        <dbReference type="ARBA" id="ARBA00022801"/>
    </source>
</evidence>
<proteinExistence type="inferred from homology"/>
<protein>
    <recommendedName>
        <fullName evidence="11">Zinc metalloprotease</fullName>
        <ecNumber evidence="11">3.4.24.-</ecNumber>
    </recommendedName>
</protein>
<dbReference type="GO" id="GO:0004222">
    <property type="term" value="F:metalloendopeptidase activity"/>
    <property type="evidence" value="ECO:0007669"/>
    <property type="project" value="InterPro"/>
</dbReference>
<feature type="transmembrane region" description="Helical" evidence="11">
    <location>
        <begin position="7"/>
        <end position="28"/>
    </location>
</feature>
<keyword evidence="10 11" id="KW-0472">Membrane</keyword>
<dbReference type="CDD" id="cd06163">
    <property type="entry name" value="S2P-M50_PDZ_RseP-like"/>
    <property type="match status" value="1"/>
</dbReference>
<comment type="cofactor">
    <cofactor evidence="1 11">
        <name>Zn(2+)</name>
        <dbReference type="ChEBI" id="CHEBI:29105"/>
    </cofactor>
</comment>
<feature type="domain" description="PDZ" evidence="12">
    <location>
        <begin position="207"/>
        <end position="288"/>
    </location>
</feature>
<evidence type="ECO:0000256" key="3">
    <source>
        <dbReference type="ARBA" id="ARBA00007931"/>
    </source>
</evidence>
<evidence type="ECO:0000256" key="11">
    <source>
        <dbReference type="RuleBase" id="RU362031"/>
    </source>
</evidence>
<keyword evidence="4 13" id="KW-0645">Protease</keyword>
<dbReference type="PANTHER" id="PTHR42837:SF2">
    <property type="entry name" value="MEMBRANE METALLOPROTEASE ARASP2, CHLOROPLASTIC-RELATED"/>
    <property type="match status" value="1"/>
</dbReference>
<keyword evidence="8 11" id="KW-1133">Transmembrane helix</keyword>
<evidence type="ECO:0000259" key="12">
    <source>
        <dbReference type="PROSITE" id="PS50106"/>
    </source>
</evidence>
<evidence type="ECO:0000256" key="7">
    <source>
        <dbReference type="ARBA" id="ARBA00022833"/>
    </source>
</evidence>
<keyword evidence="5 11" id="KW-0812">Transmembrane</keyword>
<dbReference type="Proteomes" id="UP000504714">
    <property type="component" value="Unassembled WGS sequence"/>
</dbReference>
<comment type="caution">
    <text evidence="13">The sequence shown here is derived from an EMBL/GenBank/DDBJ whole genome shotgun (WGS) entry which is preliminary data.</text>
</comment>
<evidence type="ECO:0000256" key="1">
    <source>
        <dbReference type="ARBA" id="ARBA00001947"/>
    </source>
</evidence>
<feature type="transmembrane region" description="Helical" evidence="11">
    <location>
        <begin position="450"/>
        <end position="468"/>
    </location>
</feature>
<dbReference type="NCBIfam" id="NF008046">
    <property type="entry name" value="PRK10779.1"/>
    <property type="match status" value="1"/>
</dbReference>
<dbReference type="GO" id="GO:0006508">
    <property type="term" value="P:proteolysis"/>
    <property type="evidence" value="ECO:0007669"/>
    <property type="project" value="UniProtKB-KW"/>
</dbReference>
<dbReference type="NCBIfam" id="TIGR00054">
    <property type="entry name" value="RIP metalloprotease RseP"/>
    <property type="match status" value="1"/>
</dbReference>
<evidence type="ECO:0000313" key="14">
    <source>
        <dbReference type="Proteomes" id="UP000504714"/>
    </source>
</evidence>
<keyword evidence="6 11" id="KW-0378">Hydrolase</keyword>
<accession>A0A6L2ZNC6</accession>
<evidence type="ECO:0000256" key="9">
    <source>
        <dbReference type="ARBA" id="ARBA00023049"/>
    </source>
</evidence>
<sequence>MHILWNLAAFIVALGILITVHEFGHFWVARRCGVKVERFSIGFGKALWCYTDRFGTEYVLAIIPLGGYVKMLDERVEAVAPALRHQTFSNKTVLQRMAIISAGPIANFIFAIFAYWLVFILGVPSIRPVVGSVPEQSIAAQAGISTGMEIKTVDGVATPDWDAVRLQLIGKMGDDQIQMGMRPFLSASNYVEDHTDNIIQKTLDLRHWKFEPDKQDPLVTLGLIPVGPQIQMVLAEVQSGSAAEKAGLQVGDKIVKVDDKIVDKWSLFVALVHDNPGKPLALEVKRKDASLFLTLVPDIIVDGVISNYHYLDKTTTDKNLTGQGFAGVAPKVMLLAEEYKTIRQYDPFVALYQAGCKTWQLMRLTVSMLGKLIVGDVKLNNLSGPISIAQGAGASAEYGLVYYLMFLALISINLGIINLFPLPALDGGHLLLLAIEKLKGKPLSERVQDASFRIGSILLMLLMGLALFNDFSRL</sequence>
<dbReference type="Pfam" id="PF02163">
    <property type="entry name" value="Peptidase_M50"/>
    <property type="match status" value="1"/>
</dbReference>
<keyword evidence="9 11" id="KW-0482">Metalloprotease</keyword>
<dbReference type="Pfam" id="PF17820">
    <property type="entry name" value="PDZ_6"/>
    <property type="match status" value="1"/>
</dbReference>
<dbReference type="CDD" id="cd23082">
    <property type="entry name" value="cpPDZ1_EcRseP-like"/>
    <property type="match status" value="1"/>
</dbReference>
<dbReference type="EMBL" id="BLXO01000001">
    <property type="protein sequence ID" value="GFN45708.1"/>
    <property type="molecule type" value="Genomic_DNA"/>
</dbReference>
<dbReference type="PROSITE" id="PS50106">
    <property type="entry name" value="PDZ"/>
    <property type="match status" value="1"/>
</dbReference>
<dbReference type="SMART" id="SM00228">
    <property type="entry name" value="PDZ"/>
    <property type="match status" value="2"/>
</dbReference>
<feature type="transmembrane region" description="Helical" evidence="11">
    <location>
        <begin position="400"/>
        <end position="420"/>
    </location>
</feature>
<comment type="subcellular location">
    <subcellularLocation>
        <location evidence="2">Membrane</location>
        <topology evidence="2">Multi-pass membrane protein</topology>
    </subcellularLocation>
</comment>
<dbReference type="AlphaFoldDB" id="A0A6L2ZNC6"/>
<feature type="transmembrane region" description="Helical" evidence="11">
    <location>
        <begin position="97"/>
        <end position="118"/>
    </location>
</feature>
<evidence type="ECO:0000256" key="8">
    <source>
        <dbReference type="ARBA" id="ARBA00022989"/>
    </source>
</evidence>
<name>A0A6L2ZNC6_9ENTR</name>
<evidence type="ECO:0000256" key="5">
    <source>
        <dbReference type="ARBA" id="ARBA00022692"/>
    </source>
</evidence>
<reference evidence="13 14" key="1">
    <citation type="submission" date="2020-06" db="EMBL/GenBank/DDBJ databases">
        <title>The genome sequence of Candidatus Regiella insecticola strain Tut.</title>
        <authorList>
            <person name="Nikoh N."/>
            <person name="Tsuchida T."/>
            <person name="Koga R."/>
            <person name="Oshima K."/>
            <person name="Hattori M."/>
            <person name="Fukatsu T."/>
        </authorList>
    </citation>
    <scope>NUCLEOTIDE SEQUENCE [LARGE SCALE GENOMIC DNA]</scope>
    <source>
        <strain evidence="13 14">Tut</strain>
    </source>
</reference>
<comment type="similarity">
    <text evidence="3 11">Belongs to the peptidase M50B family.</text>
</comment>
<dbReference type="PANTHER" id="PTHR42837">
    <property type="entry name" value="REGULATOR OF SIGMA-E PROTEASE RSEP"/>
    <property type="match status" value="1"/>
</dbReference>
<dbReference type="InterPro" id="IPR041489">
    <property type="entry name" value="PDZ_6"/>
</dbReference>
<gene>
    <name evidence="13" type="primary">rseP</name>
    <name evidence="13" type="ORF">RINTU1_09800</name>
</gene>
<dbReference type="InterPro" id="IPR036034">
    <property type="entry name" value="PDZ_sf"/>
</dbReference>
<dbReference type="InterPro" id="IPR001478">
    <property type="entry name" value="PDZ"/>
</dbReference>
<dbReference type="GO" id="GO:0046872">
    <property type="term" value="F:metal ion binding"/>
    <property type="evidence" value="ECO:0007669"/>
    <property type="project" value="UniProtKB-KW"/>
</dbReference>